<reference evidence="2" key="1">
    <citation type="submission" date="2020-02" db="EMBL/GenBank/DDBJ databases">
        <authorList>
            <person name="Meier V. D."/>
        </authorList>
    </citation>
    <scope>NUCLEOTIDE SEQUENCE</scope>
    <source>
        <strain evidence="2">AVDCRST_MAG54</strain>
    </source>
</reference>
<feature type="non-terminal residue" evidence="2">
    <location>
        <position position="89"/>
    </location>
</feature>
<name>A0A6J4JUC0_9PSEU</name>
<gene>
    <name evidence="2" type="ORF">AVDCRST_MAG54-4161</name>
</gene>
<protein>
    <submittedName>
        <fullName evidence="2">Uncharacterized protein</fullName>
    </submittedName>
</protein>
<dbReference type="EMBL" id="CADCTH010000523">
    <property type="protein sequence ID" value="CAA9287498.1"/>
    <property type="molecule type" value="Genomic_DNA"/>
</dbReference>
<evidence type="ECO:0000313" key="2">
    <source>
        <dbReference type="EMBL" id="CAA9287498.1"/>
    </source>
</evidence>
<sequence length="89" mass="9447">DRRGRLPSEEDDRVGTLRDPGQWSPLRAGPGGVPGDGRRGRAGGDGHLRARAGRGRGARPAQPHPVARPAGRVPAPDPGRGRRRRRAAL</sequence>
<proteinExistence type="predicted"/>
<dbReference type="AlphaFoldDB" id="A0A6J4JUC0"/>
<evidence type="ECO:0000256" key="1">
    <source>
        <dbReference type="SAM" id="MobiDB-lite"/>
    </source>
</evidence>
<feature type="compositionally biased region" description="Low complexity" evidence="1">
    <location>
        <begin position="58"/>
        <end position="74"/>
    </location>
</feature>
<accession>A0A6J4JUC0</accession>
<feature type="compositionally biased region" description="Basic and acidic residues" evidence="1">
    <location>
        <begin position="36"/>
        <end position="48"/>
    </location>
</feature>
<organism evidence="2">
    <name type="scientific">uncultured Actinomycetospora sp</name>
    <dbReference type="NCBI Taxonomy" id="1135996"/>
    <lineage>
        <taxon>Bacteria</taxon>
        <taxon>Bacillati</taxon>
        <taxon>Actinomycetota</taxon>
        <taxon>Actinomycetes</taxon>
        <taxon>Pseudonocardiales</taxon>
        <taxon>Pseudonocardiaceae</taxon>
        <taxon>Actinomycetospora</taxon>
        <taxon>environmental samples</taxon>
    </lineage>
</organism>
<feature type="compositionally biased region" description="Basic and acidic residues" evidence="1">
    <location>
        <begin position="1"/>
        <end position="16"/>
    </location>
</feature>
<feature type="non-terminal residue" evidence="2">
    <location>
        <position position="1"/>
    </location>
</feature>
<feature type="region of interest" description="Disordered" evidence="1">
    <location>
        <begin position="1"/>
        <end position="89"/>
    </location>
</feature>